<dbReference type="InterPro" id="IPR026444">
    <property type="entry name" value="Secre_tail"/>
</dbReference>
<dbReference type="Pfam" id="PF13385">
    <property type="entry name" value="Laminin_G_3"/>
    <property type="match status" value="1"/>
</dbReference>
<keyword evidence="2" id="KW-1015">Disulfide bond</keyword>
<dbReference type="SMART" id="SM00560">
    <property type="entry name" value="LamGL"/>
    <property type="match status" value="1"/>
</dbReference>
<evidence type="ECO:0000259" key="4">
    <source>
        <dbReference type="PROSITE" id="PS51820"/>
    </source>
</evidence>
<evidence type="ECO:0000313" key="5">
    <source>
        <dbReference type="EMBL" id="MDG4714986.1"/>
    </source>
</evidence>
<dbReference type="SMART" id="SM00758">
    <property type="entry name" value="PA14"/>
    <property type="match status" value="2"/>
</dbReference>
<dbReference type="InterPro" id="IPR037524">
    <property type="entry name" value="PA14/GLEYA"/>
</dbReference>
<dbReference type="InterPro" id="IPR011658">
    <property type="entry name" value="PA14_dom"/>
</dbReference>
<dbReference type="EMBL" id="JARSBN010000002">
    <property type="protein sequence ID" value="MDG4714986.1"/>
    <property type="molecule type" value="Genomic_DNA"/>
</dbReference>
<dbReference type="InterPro" id="IPR013320">
    <property type="entry name" value="ConA-like_dom_sf"/>
</dbReference>
<gene>
    <name evidence="5" type="ORF">P7122_03810</name>
</gene>
<accession>A0ABT6FYX1</accession>
<evidence type="ECO:0000256" key="2">
    <source>
        <dbReference type="ARBA" id="ARBA00023157"/>
    </source>
</evidence>
<dbReference type="Pfam" id="PF07691">
    <property type="entry name" value="PA14"/>
    <property type="match status" value="2"/>
</dbReference>
<evidence type="ECO:0000256" key="1">
    <source>
        <dbReference type="ARBA" id="ARBA00022729"/>
    </source>
</evidence>
<protein>
    <submittedName>
        <fullName evidence="5">PA14 domain-containing protein</fullName>
    </submittedName>
</protein>
<feature type="domain" description="PA14" evidence="4">
    <location>
        <begin position="805"/>
        <end position="948"/>
    </location>
</feature>
<dbReference type="InterPro" id="IPR045474">
    <property type="entry name" value="GEVED"/>
</dbReference>
<dbReference type="NCBIfam" id="TIGR04183">
    <property type="entry name" value="Por_Secre_tail"/>
    <property type="match status" value="1"/>
</dbReference>
<name>A0ABT6FYX1_9FLAO</name>
<proteinExistence type="predicted"/>
<evidence type="ECO:0000256" key="3">
    <source>
        <dbReference type="SAM" id="SignalP"/>
    </source>
</evidence>
<dbReference type="InterPro" id="IPR006558">
    <property type="entry name" value="LamG-like"/>
</dbReference>
<dbReference type="PROSITE" id="PS51820">
    <property type="entry name" value="PA14"/>
    <property type="match status" value="2"/>
</dbReference>
<sequence length="2034" mass="220204">MKTSKAPLICFLLLFNALAFSSLHAQYCTPVNINDYNTNYISNVSIGTIDKSSGGPTGSYNYYSSVSPTDITAGETLTGTVKVKLDGWNTDAHTVVVWLNFNEEDDDFEDSGERFLFPFQDTNNTGGKKNITVPISIPIPSNVQNGLARMRVGMITGTGTSFTSCDYNWQAGEVEDYNVNFVSGSGSSEDTAPMFCEPANLNGYNTLYISNVSLAGINNNSSGSTGGYTYYSGISAADITTGETLTGTVDVTLNGWNTDVNTVAVWLNFNESSDNDFEDAGERFLFTFQHSNSIGGNKTVTVPVSIPIPSNADEVLSKIRVAVKGDNDPNFTSCDFQWVNGEVEDYLINIVDGNPESTDLDTDNDGILDVDEGASCNEITQSLSYEFYDINVAPSVDNIPTTGATATGSVSEIDVDALWSSITPGDHENFAIRYSGFITIDTEETYTFYTSSDDGSKLFIDGNQVVDNDGDHSMQEISGNIELSPGVYPITILFYERTGGEDLTVSYSSSTISKTLIPFSVLSENGCTDTDNDGIPNYLDLDSDNDGIYDVDEAGNGSLDTNNDGMIDSNDASFSDNNNNGVDDTAEATTPIDTSGNGVFDYVNIDSDGDGCYDVIEAGHTDSNADGQVDGTGVDANGLVTGAATSYTGTNTNVTTAVEVTVNATDLEDQLVVVGESTSFTITSAIAKSTTTYTTNGEPDYSSNYADENAGLVYQWQLNGANLSNGGVYSGVTSASLNISDVTGLDGSVYTLVVTHANNSCIQIENSATLHLDSDTDGDGVGDASDLDIDNDGILNVDEGAGCNQVTQSLSYEFYDINVVPSVDNIPTSGATATGSVSEIDVDALWQMITPEDDNTFAIRYTGFINISTTETYTFYTTSDDGSKLFINGEEVVDNDGDHSSQERFGTIDLTPGYHSITILFYENGGYESLSVSYSSSTISKTLLPFSVLTEYNCTDTDNDGVADIYDLDNDNDGIPNVVELGLIDDNLDGTVYGDSTNPWSDTNQNGVHDAYENVTPVDSDGDGVPDYMDLDSDNDGIFDSVEYDGLGDIDVNGDGVGDGRDYNDPSAGTIDSNQDGDGILHLLDNNTGSHGTLSYSTPLDTDGDGIPDYLDLFSNDSTNDIANGSDIGNTIYAHLDTNNDGFVSGSADTDGDGIVDDFDTDNSVFGSPRDIENGSYSLLFDGRNDYIEETSNVVEGLTKVTQMAWVKIDQDFNSTGAIMGQKNFRVFVNSSRKVRLKMFGNAQAQAPSSAKLEYNKWAHVTAVYDGGASEENLKIYINGEKVASGNNASGSIPYSDDLIYRIGRKPFDTGGQNYFKGQIDEVRVFNTSLSEEEIQKIVYQELDENYNFNRGKIIPKDISENNIGNNLIRYYKMDTFKDDILDNKVTPAVDVNPGAVIYNVKNLCYQSAPLPYKSTQDGDWAAASTWGHGDVNDITDVDNVKGWSIVEIDSEVTLSTSYSGSGLIINTDGVLKVEGSNAVNNNWFLGLYGTLDLKEDSQLIQNIKSDLVTSATGKLKRRQEGTGSVYWYNYWSSPVGLTSVSALTDNNSSANNDNNTNFNTGMLKQPDGSDFQFTNSYNQTGKISTYWMYTYKNGVTYYDWASLNASSPIEPGIGYTQKGTGVGSEQQYIFQGKPNNGTIVVPVIDAGGDGSVPAVSKTDFLLGNPYPSALDIHKFIDDNVGIIDGTIMLWQQWSGSSHNLSDYNGGYAQVNKTGGIRAYQFVGIEGDTNGNQDGTKVPTRYLPVGQGFTVEIIASGNVVFNNSQRLFIKEEDANGSYNSGSVFFRGNPNSEASEEQNSSYSEENVMQKIRLEFNSVDGPQTRRELLLGFSDETSDEFDYGYEAKNTSPGSDDLNLIMGDDVYSIQAYSNITSDKVVPLALKSSGNHNYTIKITDTEYVSEDQDIYLRDNLMDIYHNLREDGPYQFLSESGEFNDRLEIVFQDDSETLSVNDSDIESISLYYAMARNKIVVMNPKNEDIKSIEVINMLGQSVYKTQGYAGSYNEYTLQNLSTGAYVINLVTATNASISKKIVVK</sequence>
<dbReference type="Pfam" id="PF20009">
    <property type="entry name" value="GEVED"/>
    <property type="match status" value="2"/>
</dbReference>
<dbReference type="SUPFAM" id="SSF56988">
    <property type="entry name" value="Anthrax protective antigen"/>
    <property type="match status" value="2"/>
</dbReference>
<dbReference type="Proteomes" id="UP001529085">
    <property type="component" value="Unassembled WGS sequence"/>
</dbReference>
<feature type="domain" description="PA14" evidence="4">
    <location>
        <begin position="378"/>
        <end position="521"/>
    </location>
</feature>
<keyword evidence="6" id="KW-1185">Reference proteome</keyword>
<feature type="signal peptide" evidence="3">
    <location>
        <begin position="1"/>
        <end position="25"/>
    </location>
</feature>
<dbReference type="SUPFAM" id="SSF49899">
    <property type="entry name" value="Concanavalin A-like lectins/glucanases"/>
    <property type="match status" value="1"/>
</dbReference>
<reference evidence="5 6" key="1">
    <citation type="submission" date="2023-03" db="EMBL/GenBank/DDBJ databases">
        <title>Strain YYF002 represents a novel species in the genus Winogradskyella isolated from seawater.</title>
        <authorList>
            <person name="Fu Z.-Y."/>
        </authorList>
    </citation>
    <scope>NUCLEOTIDE SEQUENCE [LARGE SCALE GENOMIC DNA]</scope>
    <source>
        <strain evidence="5 6">YYF002</strain>
    </source>
</reference>
<comment type="caution">
    <text evidence="5">The sequence shown here is derived from an EMBL/GenBank/DDBJ whole genome shotgun (WGS) entry which is preliminary data.</text>
</comment>
<dbReference type="Gene3D" id="3.90.182.10">
    <property type="entry name" value="Toxin - Anthrax Protective Antigen,domain 1"/>
    <property type="match status" value="2"/>
</dbReference>
<evidence type="ECO:0000313" key="6">
    <source>
        <dbReference type="Proteomes" id="UP001529085"/>
    </source>
</evidence>
<feature type="chain" id="PRO_5046665096" evidence="3">
    <location>
        <begin position="26"/>
        <end position="2034"/>
    </location>
</feature>
<dbReference type="Gene3D" id="2.60.120.200">
    <property type="match status" value="1"/>
</dbReference>
<keyword evidence="1 3" id="KW-0732">Signal</keyword>
<dbReference type="RefSeq" id="WP_278004454.1">
    <property type="nucleotide sequence ID" value="NZ_JARSBN010000002.1"/>
</dbReference>
<organism evidence="5 6">
    <name type="scientific">Winogradskyella marincola</name>
    <dbReference type="NCBI Taxonomy" id="3037795"/>
    <lineage>
        <taxon>Bacteria</taxon>
        <taxon>Pseudomonadati</taxon>
        <taxon>Bacteroidota</taxon>
        <taxon>Flavobacteriia</taxon>
        <taxon>Flavobacteriales</taxon>
        <taxon>Flavobacteriaceae</taxon>
        <taxon>Winogradskyella</taxon>
    </lineage>
</organism>